<reference evidence="3 4" key="1">
    <citation type="submission" date="2019-02" db="EMBL/GenBank/DDBJ databases">
        <title>Deep-cultivation of Planctomycetes and their phenomic and genomic characterization uncovers novel biology.</title>
        <authorList>
            <person name="Wiegand S."/>
            <person name="Jogler M."/>
            <person name="Boedeker C."/>
            <person name="Pinto D."/>
            <person name="Vollmers J."/>
            <person name="Rivas-Marin E."/>
            <person name="Kohn T."/>
            <person name="Peeters S.H."/>
            <person name="Heuer A."/>
            <person name="Rast P."/>
            <person name="Oberbeckmann S."/>
            <person name="Bunk B."/>
            <person name="Jeske O."/>
            <person name="Meyerdierks A."/>
            <person name="Storesund J.E."/>
            <person name="Kallscheuer N."/>
            <person name="Luecker S."/>
            <person name="Lage O.M."/>
            <person name="Pohl T."/>
            <person name="Merkel B.J."/>
            <person name="Hornburger P."/>
            <person name="Mueller R.-W."/>
            <person name="Bruemmer F."/>
            <person name="Labrenz M."/>
            <person name="Spormann A.M."/>
            <person name="Op den Camp H."/>
            <person name="Overmann J."/>
            <person name="Amann R."/>
            <person name="Jetten M.S.M."/>
            <person name="Mascher T."/>
            <person name="Medema M.H."/>
            <person name="Devos D.P."/>
            <person name="Kaster A.-K."/>
            <person name="Ovreas L."/>
            <person name="Rohde M."/>
            <person name="Galperin M.Y."/>
            <person name="Jogler C."/>
        </authorList>
    </citation>
    <scope>NUCLEOTIDE SEQUENCE [LARGE SCALE GENOMIC DNA]</scope>
    <source>
        <strain evidence="3 4">EC9</strain>
    </source>
</reference>
<dbReference type="OrthoDB" id="9803333at2"/>
<evidence type="ECO:0000313" key="4">
    <source>
        <dbReference type="Proteomes" id="UP000319557"/>
    </source>
</evidence>
<keyword evidence="4" id="KW-1185">Reference proteome</keyword>
<proteinExistence type="inferred from homology"/>
<dbReference type="PANTHER" id="PTHR43639">
    <property type="entry name" value="OXIDOREDUCTASE, SHORT-CHAIN DEHYDROGENASE/REDUCTASE FAMILY (AFU_ORTHOLOGUE AFUA_5G02870)"/>
    <property type="match status" value="1"/>
</dbReference>
<sequence>MKSIQELFDVQRPVALVTGSGSPRVGNAIAWRLARRGFRIVLHCNTSIDHARQTAAEMTAEGTEVLVVQGAMDDADDVARMFQEIDDRFARIDVLVNSAAIWSPKRLEDVTADDVRKNLEVNTLGTFIAAQAAGLRMVKQSRGGAIVNIGDWAVVRPYVDYAAYFPSKGAIPAMTRSLALELAQRNRFVRVNAILPGPVLLGSEVSDEVEAANRESTLLKRVGTAEHVAHAVEFLIENDFVTGTCLNVDGGRAIYAGDPMQVDHRTD</sequence>
<protein>
    <submittedName>
        <fullName evidence="3">Enoyl-[acyl-carrier-protein] reductase [NADPH] FabL</fullName>
        <ecNumber evidence="3">1.3.1.104</ecNumber>
    </submittedName>
</protein>
<dbReference type="Gene3D" id="3.40.50.720">
    <property type="entry name" value="NAD(P)-binding Rossmann-like Domain"/>
    <property type="match status" value="1"/>
</dbReference>
<evidence type="ECO:0000256" key="1">
    <source>
        <dbReference type="ARBA" id="ARBA00006484"/>
    </source>
</evidence>
<organism evidence="3 4">
    <name type="scientific">Rosistilla ulvae</name>
    <dbReference type="NCBI Taxonomy" id="1930277"/>
    <lineage>
        <taxon>Bacteria</taxon>
        <taxon>Pseudomonadati</taxon>
        <taxon>Planctomycetota</taxon>
        <taxon>Planctomycetia</taxon>
        <taxon>Pirellulales</taxon>
        <taxon>Pirellulaceae</taxon>
        <taxon>Rosistilla</taxon>
    </lineage>
</organism>
<evidence type="ECO:0000313" key="3">
    <source>
        <dbReference type="EMBL" id="QDS90448.1"/>
    </source>
</evidence>
<dbReference type="PRINTS" id="PR00080">
    <property type="entry name" value="SDRFAMILY"/>
</dbReference>
<dbReference type="Proteomes" id="UP000319557">
    <property type="component" value="Chromosome"/>
</dbReference>
<keyword evidence="2 3" id="KW-0560">Oxidoreductase</keyword>
<comment type="similarity">
    <text evidence="1">Belongs to the short-chain dehydrogenases/reductases (SDR) family.</text>
</comment>
<name>A0A517M6E2_9BACT</name>
<dbReference type="EMBL" id="CP036261">
    <property type="protein sequence ID" value="QDS90448.1"/>
    <property type="molecule type" value="Genomic_DNA"/>
</dbReference>
<dbReference type="KEGG" id="ruv:EC9_46560"/>
<accession>A0A517M6E2</accession>
<dbReference type="PRINTS" id="PR00081">
    <property type="entry name" value="GDHRDH"/>
</dbReference>
<dbReference type="EC" id="1.3.1.104" evidence="3"/>
<gene>
    <name evidence="3" type="primary">fabL</name>
    <name evidence="3" type="ORF">EC9_46560</name>
</gene>
<dbReference type="GO" id="GO:0141148">
    <property type="term" value="F:enoyl-[acyl-carrier-protein] reductase (NADPH) activity"/>
    <property type="evidence" value="ECO:0007669"/>
    <property type="project" value="UniProtKB-EC"/>
</dbReference>
<dbReference type="InterPro" id="IPR002347">
    <property type="entry name" value="SDR_fam"/>
</dbReference>
<dbReference type="PANTHER" id="PTHR43639:SF1">
    <property type="entry name" value="SHORT-CHAIN DEHYDROGENASE_REDUCTASE FAMILY PROTEIN"/>
    <property type="match status" value="1"/>
</dbReference>
<dbReference type="InterPro" id="IPR036291">
    <property type="entry name" value="NAD(P)-bd_dom_sf"/>
</dbReference>
<dbReference type="RefSeq" id="WP_145348259.1">
    <property type="nucleotide sequence ID" value="NZ_CP036261.1"/>
</dbReference>
<dbReference type="AlphaFoldDB" id="A0A517M6E2"/>
<dbReference type="SUPFAM" id="SSF51735">
    <property type="entry name" value="NAD(P)-binding Rossmann-fold domains"/>
    <property type="match status" value="1"/>
</dbReference>
<dbReference type="Pfam" id="PF13561">
    <property type="entry name" value="adh_short_C2"/>
    <property type="match status" value="1"/>
</dbReference>
<evidence type="ECO:0000256" key="2">
    <source>
        <dbReference type="ARBA" id="ARBA00023002"/>
    </source>
</evidence>